<gene>
    <name evidence="12" type="ORF">IMG5_169680</name>
</gene>
<dbReference type="GO" id="GO:0005737">
    <property type="term" value="C:cytoplasm"/>
    <property type="evidence" value="ECO:0007669"/>
    <property type="project" value="TreeGrafter"/>
</dbReference>
<accession>G0R1C9</accession>
<proteinExistence type="inferred from homology"/>
<dbReference type="PANTHER" id="PTHR10942:SF0">
    <property type="entry name" value="LEISHMANOLYSIN-LIKE PEPTIDASE"/>
    <property type="match status" value="1"/>
</dbReference>
<dbReference type="GO" id="GO:0007155">
    <property type="term" value="P:cell adhesion"/>
    <property type="evidence" value="ECO:0007669"/>
    <property type="project" value="InterPro"/>
</dbReference>
<dbReference type="Pfam" id="PF01457">
    <property type="entry name" value="Peptidase_M8"/>
    <property type="match status" value="2"/>
</dbReference>
<feature type="active site" evidence="9">
    <location>
        <position position="166"/>
    </location>
</feature>
<keyword evidence="6 10" id="KW-0482">Metalloprotease</keyword>
<dbReference type="InterPro" id="IPR006212">
    <property type="entry name" value="Furin_repeat"/>
</dbReference>
<dbReference type="GO" id="GO:0004222">
    <property type="term" value="F:metalloendopeptidase activity"/>
    <property type="evidence" value="ECO:0007669"/>
    <property type="project" value="InterPro"/>
</dbReference>
<comment type="similarity">
    <text evidence="1">Belongs to the peptidase M8 family.</text>
</comment>
<dbReference type="OrthoDB" id="6130531at2759"/>
<dbReference type="GeneID" id="14904812"/>
<dbReference type="GO" id="GO:0004252">
    <property type="term" value="F:serine-type endopeptidase activity"/>
    <property type="evidence" value="ECO:0007669"/>
    <property type="project" value="UniProtKB-EC"/>
</dbReference>
<evidence type="ECO:0000256" key="9">
    <source>
        <dbReference type="PIRSR" id="PIRSR601577-1"/>
    </source>
</evidence>
<evidence type="ECO:0000256" key="7">
    <source>
        <dbReference type="ARBA" id="ARBA00023157"/>
    </source>
</evidence>
<protein>
    <submittedName>
        <fullName evidence="12">Leishmanolysin family protein, putative</fullName>
        <ecNumber evidence="12">3.4.21.75</ecNumber>
        <ecNumber evidence="12">3.4.24.36</ecNumber>
    </submittedName>
</protein>
<dbReference type="InterPro" id="IPR000742">
    <property type="entry name" value="EGF"/>
</dbReference>
<dbReference type="eggNOG" id="KOG3525">
    <property type="taxonomic scope" value="Eukaryota"/>
</dbReference>
<dbReference type="SMART" id="SM00261">
    <property type="entry name" value="FU"/>
    <property type="match status" value="4"/>
</dbReference>
<dbReference type="Proteomes" id="UP000008983">
    <property type="component" value="Unassembled WGS sequence"/>
</dbReference>
<keyword evidence="3 10" id="KW-0479">Metal-binding</keyword>
<dbReference type="EC" id="3.4.21.75" evidence="12"/>
<dbReference type="Gene3D" id="2.10.220.10">
    <property type="entry name" value="Hormone Receptor, Insulin-like Growth Factor Receptor 1, Chain A, domain 2"/>
    <property type="match status" value="2"/>
</dbReference>
<dbReference type="InterPro" id="IPR041161">
    <property type="entry name" value="EGF_Tenascin"/>
</dbReference>
<reference evidence="12 13" key="1">
    <citation type="submission" date="2011-07" db="EMBL/GenBank/DDBJ databases">
        <authorList>
            <person name="Coyne R."/>
            <person name="Brami D."/>
            <person name="Johnson J."/>
            <person name="Hostetler J."/>
            <person name="Hannick L."/>
            <person name="Clark T."/>
            <person name="Cassidy-Hanley D."/>
            <person name="Inman J."/>
        </authorList>
    </citation>
    <scope>NUCLEOTIDE SEQUENCE [LARGE SCALE GENOMIC DNA]</scope>
    <source>
        <strain evidence="12 13">G5</strain>
    </source>
</reference>
<organism evidence="12 13">
    <name type="scientific">Ichthyophthirius multifiliis</name>
    <name type="common">White spot disease agent</name>
    <name type="synonym">Ich</name>
    <dbReference type="NCBI Taxonomy" id="5932"/>
    <lineage>
        <taxon>Eukaryota</taxon>
        <taxon>Sar</taxon>
        <taxon>Alveolata</taxon>
        <taxon>Ciliophora</taxon>
        <taxon>Intramacronucleata</taxon>
        <taxon>Oligohymenophorea</taxon>
        <taxon>Hymenostomatida</taxon>
        <taxon>Ophryoglenina</taxon>
        <taxon>Ichthyophthirius</taxon>
    </lineage>
</organism>
<name>G0R1C9_ICHMU</name>
<feature type="binding site" evidence="10">
    <location>
        <position position="169"/>
    </location>
    <ligand>
        <name>Zn(2+)</name>
        <dbReference type="ChEBI" id="CHEBI:29105"/>
        <note>catalytic</note>
    </ligand>
</feature>
<dbReference type="SUPFAM" id="SSF57184">
    <property type="entry name" value="Growth factor receptor domain"/>
    <property type="match status" value="2"/>
</dbReference>
<dbReference type="eggNOG" id="KOG2556">
    <property type="taxonomic scope" value="Eukaryota"/>
</dbReference>
<evidence type="ECO:0000256" key="4">
    <source>
        <dbReference type="ARBA" id="ARBA00022801"/>
    </source>
</evidence>
<evidence type="ECO:0000259" key="11">
    <source>
        <dbReference type="PROSITE" id="PS00022"/>
    </source>
</evidence>
<dbReference type="AlphaFoldDB" id="G0R1C9"/>
<evidence type="ECO:0000256" key="10">
    <source>
        <dbReference type="PIRSR" id="PIRSR601577-2"/>
    </source>
</evidence>
<evidence type="ECO:0000313" key="12">
    <source>
        <dbReference type="EMBL" id="EGR28725.1"/>
    </source>
</evidence>
<keyword evidence="2" id="KW-0645">Protease</keyword>
<dbReference type="Gene3D" id="2.10.25.10">
    <property type="entry name" value="Laminin"/>
    <property type="match status" value="1"/>
</dbReference>
<keyword evidence="7" id="KW-1015">Disulfide bond</keyword>
<dbReference type="PANTHER" id="PTHR10942">
    <property type="entry name" value="LEISHMANOLYSIN-LIKE PEPTIDASE"/>
    <property type="match status" value="1"/>
</dbReference>
<dbReference type="PROSITE" id="PS00022">
    <property type="entry name" value="EGF_1"/>
    <property type="match status" value="1"/>
</dbReference>
<evidence type="ECO:0000256" key="1">
    <source>
        <dbReference type="ARBA" id="ARBA00005860"/>
    </source>
</evidence>
<dbReference type="EC" id="3.4.24.36" evidence="12"/>
<keyword evidence="5 10" id="KW-0862">Zinc</keyword>
<evidence type="ECO:0000256" key="8">
    <source>
        <dbReference type="ARBA" id="ARBA00023180"/>
    </source>
</evidence>
<dbReference type="RefSeq" id="XP_004029961.1">
    <property type="nucleotide sequence ID" value="XM_004029913.1"/>
</dbReference>
<feature type="binding site" evidence="10">
    <location>
        <position position="165"/>
    </location>
    <ligand>
        <name>Zn(2+)</name>
        <dbReference type="ChEBI" id="CHEBI:29105"/>
        <note>catalytic</note>
    </ligand>
</feature>
<dbReference type="GO" id="GO:0046872">
    <property type="term" value="F:metal ion binding"/>
    <property type="evidence" value="ECO:0007669"/>
    <property type="project" value="UniProtKB-KW"/>
</dbReference>
<dbReference type="Pfam" id="PF18720">
    <property type="entry name" value="EGF_Tenascin"/>
    <property type="match status" value="1"/>
</dbReference>
<dbReference type="InterPro" id="IPR009030">
    <property type="entry name" value="Growth_fac_rcpt_cys_sf"/>
</dbReference>
<feature type="domain" description="EGF-like" evidence="11">
    <location>
        <begin position="513"/>
        <end position="524"/>
    </location>
</feature>
<evidence type="ECO:0000313" key="13">
    <source>
        <dbReference type="Proteomes" id="UP000008983"/>
    </source>
</evidence>
<evidence type="ECO:0000256" key="3">
    <source>
        <dbReference type="ARBA" id="ARBA00022723"/>
    </source>
</evidence>
<sequence>MQENYEKIQYSNHDQRILQKEGEAMPIRITIDYSMLDKMDQKITRQQKQYLKEIMETSKLFLQRLLKVQPIKKNNIYPADWPNDCIEFDIPENDKKIGIANSDLHLYIIYDNEYIGELADAVLCAISNEGIQRPTFGRVNFNIKSMNKDDGELKSFQNDLETTIHEIMHILGFSKNMMYYWLDPMTKKPYKDSYENKLLKQKVYQGKKITILTSQNVVEVTRNYYNCNKAEGMYLENTVKNIQINIQIYQYNYKNTIIIFIYYCLNKGGESTIDSHWKRTFIFNELMTGSDLNVKITLSIFTIALLKDTGFYSEVNENMAGQIFWGKGKGCDFFEKACITTNNQFPEFPIKSNDFQCSFEYEGFGDVRNNQDLDHCQIVYPEMEDLCTNPNAIDDEEDLDMEEDKLSDYSTQSKCFQSTAVQASSEYIYDIPVRCHRFKCSSDASEISVIFPDIQLQVLCGIGDQGKKKTIDSSGKKAKGKITCPSDYNRFCNSSRICPNFCSQKGVCVNGQCICQPGYGGENCIIKCSGVVNDGKCIQQGTCPSGKFKNPDNTCKSDCPQGLYGKNGNCEPCHSSCSRCTGPLPNQCSKCQFLTLLQDNQCVDKCNEKQGYKLNQAQGICESQISTICQGNCKTCEKINSPLCITCKQGHLKQADNSCQNTCAMGSKLTQDSQQCVKPLVGCLQQKDSNTCITCDTAKRYRLGSDKQCTLCKENCSQCNPNNLSECLVCEGLKFKNHDSSCVNLCPGASFYSESIGKCQQCPQKCQNCDENGCKKCQDGYYIDLITKACTQCLSKYNNCKNCDDLICLQCNNLQKQKCQQISATDGNKGNTVINGNT</sequence>
<dbReference type="InParanoid" id="G0R1C9"/>
<dbReference type="GO" id="GO:0006508">
    <property type="term" value="P:proteolysis"/>
    <property type="evidence" value="ECO:0007669"/>
    <property type="project" value="UniProtKB-KW"/>
</dbReference>
<dbReference type="GO" id="GO:0016020">
    <property type="term" value="C:membrane"/>
    <property type="evidence" value="ECO:0007669"/>
    <property type="project" value="InterPro"/>
</dbReference>
<dbReference type="Gene3D" id="3.90.132.10">
    <property type="entry name" value="Leishmanolysin , domain 2"/>
    <property type="match status" value="1"/>
</dbReference>
<dbReference type="EMBL" id="GL984213">
    <property type="protein sequence ID" value="EGR28725.1"/>
    <property type="molecule type" value="Genomic_DNA"/>
</dbReference>
<keyword evidence="8" id="KW-0325">Glycoprotein</keyword>
<evidence type="ECO:0000256" key="2">
    <source>
        <dbReference type="ARBA" id="ARBA00022670"/>
    </source>
</evidence>
<feature type="non-terminal residue" evidence="12">
    <location>
        <position position="838"/>
    </location>
</feature>
<keyword evidence="4 12" id="KW-0378">Hydrolase</keyword>
<dbReference type="SUPFAM" id="SSF55486">
    <property type="entry name" value="Metalloproteases ('zincins'), catalytic domain"/>
    <property type="match status" value="2"/>
</dbReference>
<comment type="cofactor">
    <cofactor evidence="10">
        <name>Zn(2+)</name>
        <dbReference type="ChEBI" id="CHEBI:29105"/>
    </cofactor>
    <text evidence="10">Binds 1 zinc ion per subunit.</text>
</comment>
<dbReference type="Gene3D" id="3.10.170.20">
    <property type="match status" value="1"/>
</dbReference>
<evidence type="ECO:0000256" key="6">
    <source>
        <dbReference type="ARBA" id="ARBA00023049"/>
    </source>
</evidence>
<dbReference type="OMA" id="EGRCHCF"/>
<dbReference type="InterPro" id="IPR001577">
    <property type="entry name" value="Peptidase_M8"/>
</dbReference>
<dbReference type="CDD" id="cd00064">
    <property type="entry name" value="FU"/>
    <property type="match status" value="1"/>
</dbReference>
<evidence type="ECO:0000256" key="5">
    <source>
        <dbReference type="ARBA" id="ARBA00022833"/>
    </source>
</evidence>
<dbReference type="FunFam" id="2.10.25.10:FF:000001">
    <property type="entry name" value="Tenascin C"/>
    <property type="match status" value="1"/>
</dbReference>
<dbReference type="SMART" id="SM00181">
    <property type="entry name" value="EGF"/>
    <property type="match status" value="3"/>
</dbReference>
<feature type="binding site" evidence="10">
    <location>
        <position position="276"/>
    </location>
    <ligand>
        <name>Zn(2+)</name>
        <dbReference type="ChEBI" id="CHEBI:29105"/>
        <note>catalytic</note>
    </ligand>
</feature>
<keyword evidence="13" id="KW-1185">Reference proteome</keyword>
<dbReference type="STRING" id="857967.G0R1C9"/>